<evidence type="ECO:0000313" key="7">
    <source>
        <dbReference type="EMBL" id="PMD68200.1"/>
    </source>
</evidence>
<dbReference type="PROSITE" id="PS50943">
    <property type="entry name" value="HTH_CROC1"/>
    <property type="match status" value="1"/>
</dbReference>
<keyword evidence="8" id="KW-1185">Reference proteome</keyword>
<dbReference type="Pfam" id="PF00356">
    <property type="entry name" value="LacI"/>
    <property type="match status" value="1"/>
</dbReference>
<dbReference type="PANTHER" id="PTHR30146">
    <property type="entry name" value="LACI-RELATED TRANSCRIPTIONAL REPRESSOR"/>
    <property type="match status" value="1"/>
</dbReference>
<dbReference type="RefSeq" id="WP_102196985.1">
    <property type="nucleotide sequence ID" value="NZ_NIPR01000052.1"/>
</dbReference>
<dbReference type="InterPro" id="IPR001761">
    <property type="entry name" value="Peripla_BP/Lac1_sug-bd_dom"/>
</dbReference>
<dbReference type="EMBL" id="NIPR01000052">
    <property type="protein sequence ID" value="PMD68200.1"/>
    <property type="molecule type" value="Genomic_DNA"/>
</dbReference>
<keyword evidence="3" id="KW-0238">DNA-binding</keyword>
<dbReference type="InterPro" id="IPR028082">
    <property type="entry name" value="Peripla_BP_I"/>
</dbReference>
<dbReference type="Pfam" id="PF00532">
    <property type="entry name" value="Peripla_BP_1"/>
    <property type="match status" value="1"/>
</dbReference>
<evidence type="ECO:0000256" key="3">
    <source>
        <dbReference type="ARBA" id="ARBA00023125"/>
    </source>
</evidence>
<dbReference type="CDD" id="cd01392">
    <property type="entry name" value="HTH_LacI"/>
    <property type="match status" value="1"/>
</dbReference>
<dbReference type="AlphaFoldDB" id="A0A2N7AS68"/>
<dbReference type="SUPFAM" id="SSF47413">
    <property type="entry name" value="lambda repressor-like DNA-binding domains"/>
    <property type="match status" value="1"/>
</dbReference>
<dbReference type="PROSITE" id="PS00356">
    <property type="entry name" value="HTH_LACI_1"/>
    <property type="match status" value="1"/>
</dbReference>
<evidence type="ECO:0000256" key="4">
    <source>
        <dbReference type="ARBA" id="ARBA00023163"/>
    </source>
</evidence>
<reference evidence="7 8" key="1">
    <citation type="submission" date="2017-05" db="EMBL/GenBank/DDBJ databases">
        <title>Lactobacillus nurukis nov., sp. nov., isolated from nuruk.</title>
        <authorList>
            <person name="Kim S.-J."/>
        </authorList>
    </citation>
    <scope>NUCLEOTIDE SEQUENCE [LARGE SCALE GENOMIC DNA]</scope>
    <source>
        <strain evidence="7 8">SYF10-1a</strain>
    </source>
</reference>
<evidence type="ECO:0000259" key="6">
    <source>
        <dbReference type="PROSITE" id="PS50943"/>
    </source>
</evidence>
<accession>A0A2N7AS68</accession>
<dbReference type="InterPro" id="IPR010982">
    <property type="entry name" value="Lambda_DNA-bd_dom_sf"/>
</dbReference>
<organism evidence="7 8">
    <name type="scientific">Companilactobacillus nuruki</name>
    <dbReference type="NCBI Taxonomy" id="1993540"/>
    <lineage>
        <taxon>Bacteria</taxon>
        <taxon>Bacillati</taxon>
        <taxon>Bacillota</taxon>
        <taxon>Bacilli</taxon>
        <taxon>Lactobacillales</taxon>
        <taxon>Lactobacillaceae</taxon>
        <taxon>Companilactobacillus</taxon>
    </lineage>
</organism>
<keyword evidence="1" id="KW-0678">Repressor</keyword>
<dbReference type="Gene3D" id="1.10.260.40">
    <property type="entry name" value="lambda repressor-like DNA-binding domains"/>
    <property type="match status" value="1"/>
</dbReference>
<dbReference type="Gene3D" id="3.40.50.2300">
    <property type="match status" value="2"/>
</dbReference>
<dbReference type="GO" id="GO:0000976">
    <property type="term" value="F:transcription cis-regulatory region binding"/>
    <property type="evidence" value="ECO:0007669"/>
    <property type="project" value="TreeGrafter"/>
</dbReference>
<feature type="domain" description="HTH cro/C1-type" evidence="6">
    <location>
        <begin position="7"/>
        <end position="47"/>
    </location>
</feature>
<evidence type="ECO:0000259" key="5">
    <source>
        <dbReference type="PROSITE" id="PS50932"/>
    </source>
</evidence>
<dbReference type="OrthoDB" id="9796186at2"/>
<name>A0A2N7AS68_9LACO</name>
<dbReference type="InterPro" id="IPR001387">
    <property type="entry name" value="Cro/C1-type_HTH"/>
</dbReference>
<sequence>MTVRIDDVAKLAGVSKTTVSRVLNKRGYLSEKTIKKVYDAMEQLNYRPNVIARQLFKQETKMIGLIFPTLANPFFGQMASVISERLFEKGYRVLVGDALNDPNIERKYLQDLLAHQVDGLIVGSHNTGISEYDNSNMPIIAIDRRVNNDIPIISSDNYNGGLMATELLIKNGARNIVHTNDPKSLVGPPQNQERKRAYVDSMIEHGLKPIVYSIDPDLSDSKKRKIIMKIFKDNPNIDGMFISNDIDAARVMDIAHNLGYKIPDDLKIVGYDGADVTRVMNPCLTTIVQPIDKMAEATVDMLMKRIKNPTYGHDKILPVKLWAGKSV</sequence>
<dbReference type="SUPFAM" id="SSF53822">
    <property type="entry name" value="Periplasmic binding protein-like I"/>
    <property type="match status" value="1"/>
</dbReference>
<keyword evidence="2" id="KW-0805">Transcription regulation</keyword>
<evidence type="ECO:0000256" key="1">
    <source>
        <dbReference type="ARBA" id="ARBA00022491"/>
    </source>
</evidence>
<dbReference type="SMART" id="SM00354">
    <property type="entry name" value="HTH_LACI"/>
    <property type="match status" value="1"/>
</dbReference>
<dbReference type="Proteomes" id="UP000235649">
    <property type="component" value="Unassembled WGS sequence"/>
</dbReference>
<dbReference type="CDD" id="cd06291">
    <property type="entry name" value="PBP1_Qymf-like"/>
    <property type="match status" value="1"/>
</dbReference>
<gene>
    <name evidence="7" type="ORF">CBP76_11415</name>
</gene>
<proteinExistence type="predicted"/>
<dbReference type="InterPro" id="IPR000843">
    <property type="entry name" value="HTH_LacI"/>
</dbReference>
<protein>
    <submittedName>
        <fullName evidence="7">LacI family transcriptional regulator</fullName>
    </submittedName>
</protein>
<dbReference type="GO" id="GO:0003700">
    <property type="term" value="F:DNA-binding transcription factor activity"/>
    <property type="evidence" value="ECO:0007669"/>
    <property type="project" value="TreeGrafter"/>
</dbReference>
<dbReference type="PRINTS" id="PR00036">
    <property type="entry name" value="HTHLACI"/>
</dbReference>
<evidence type="ECO:0000256" key="2">
    <source>
        <dbReference type="ARBA" id="ARBA00023015"/>
    </source>
</evidence>
<feature type="domain" description="HTH lacI-type" evidence="5">
    <location>
        <begin position="3"/>
        <end position="57"/>
    </location>
</feature>
<keyword evidence="4" id="KW-0804">Transcription</keyword>
<evidence type="ECO:0000313" key="8">
    <source>
        <dbReference type="Proteomes" id="UP000235649"/>
    </source>
</evidence>
<comment type="caution">
    <text evidence="7">The sequence shown here is derived from an EMBL/GenBank/DDBJ whole genome shotgun (WGS) entry which is preliminary data.</text>
</comment>
<dbReference type="PANTHER" id="PTHR30146:SF95">
    <property type="entry name" value="RIBOSE OPERON REPRESSOR"/>
    <property type="match status" value="1"/>
</dbReference>
<dbReference type="PROSITE" id="PS50932">
    <property type="entry name" value="HTH_LACI_2"/>
    <property type="match status" value="1"/>
</dbReference>